<proteinExistence type="predicted"/>
<dbReference type="GO" id="GO:0005737">
    <property type="term" value="C:cytoplasm"/>
    <property type="evidence" value="ECO:0007669"/>
    <property type="project" value="TreeGrafter"/>
</dbReference>
<dbReference type="KEGG" id="talb:FTW19_18510"/>
<evidence type="ECO:0000259" key="1">
    <source>
        <dbReference type="Pfam" id="PF00149"/>
    </source>
</evidence>
<dbReference type="InterPro" id="IPR041780">
    <property type="entry name" value="MPP_PrpE-like"/>
</dbReference>
<dbReference type="GO" id="GO:0016791">
    <property type="term" value="F:phosphatase activity"/>
    <property type="evidence" value="ECO:0007669"/>
    <property type="project" value="TreeGrafter"/>
</dbReference>
<dbReference type="Pfam" id="PF00149">
    <property type="entry name" value="Metallophos"/>
    <property type="match status" value="1"/>
</dbReference>
<dbReference type="PANTHER" id="PTHR42850:SF7">
    <property type="entry name" value="BIS(5'-NUCLEOSYL)-TETRAPHOSPHATASE PRPE [ASYMMETRICAL]"/>
    <property type="match status" value="1"/>
</dbReference>
<dbReference type="Gene3D" id="3.60.21.10">
    <property type="match status" value="1"/>
</dbReference>
<dbReference type="InterPro" id="IPR050126">
    <property type="entry name" value="Ap4A_hydrolase"/>
</dbReference>
<dbReference type="OrthoDB" id="9779903at2"/>
<dbReference type="InterPro" id="IPR004843">
    <property type="entry name" value="Calcineurin-like_PHP"/>
</dbReference>
<feature type="domain" description="Calcineurin-like phosphoesterase" evidence="1">
    <location>
        <begin position="23"/>
        <end position="213"/>
    </location>
</feature>
<dbReference type="EMBL" id="CP042806">
    <property type="protein sequence ID" value="QEE29800.1"/>
    <property type="molecule type" value="Genomic_DNA"/>
</dbReference>
<reference evidence="2 3" key="1">
    <citation type="submission" date="2019-08" db="EMBL/GenBank/DDBJ databases">
        <title>Complete genome sequence of Terriglobus albidus strain ORNL.</title>
        <authorList>
            <person name="Podar M."/>
        </authorList>
    </citation>
    <scope>NUCLEOTIDE SEQUENCE [LARGE SCALE GENOMIC DNA]</scope>
    <source>
        <strain evidence="2 3">ORNL</strain>
    </source>
</reference>
<gene>
    <name evidence="2" type="ORF">FTW19_18510</name>
</gene>
<sequence>MSTAAELHAESISFQDHSENSGPFDIVGDVHGCIDELRELLGTLGYQVGDDLSITSPDKRRLIFVGDLADRGPGIPEVFRLVSTAMAQGKAFSVAGNHDVRLATALCGKTLPLTFGLADSLEQFGRQSPEFTKQMAIFIKRLPGHLIFDHARLLVAHAGLKESMHRAATIQARELAIHGEKTGVRDQWGEIRYPWAAEYKGDPLIVFGHTPVESPVILNNTINIDTGCVFGGRLTALRYPECEFVSVPAKRKYYEPTRPFLPDDPRLLVG</sequence>
<dbReference type="CDD" id="cd07423">
    <property type="entry name" value="MPP_Prp_like"/>
    <property type="match status" value="1"/>
</dbReference>
<dbReference type="PANTHER" id="PTHR42850">
    <property type="entry name" value="METALLOPHOSPHOESTERASE"/>
    <property type="match status" value="1"/>
</dbReference>
<accession>A0A5B9EG79</accession>
<keyword evidence="3" id="KW-1185">Reference proteome</keyword>
<protein>
    <submittedName>
        <fullName evidence="2">Protein phosphatase</fullName>
    </submittedName>
</protein>
<organism evidence="2 3">
    <name type="scientific">Terriglobus albidus</name>
    <dbReference type="NCBI Taxonomy" id="1592106"/>
    <lineage>
        <taxon>Bacteria</taxon>
        <taxon>Pseudomonadati</taxon>
        <taxon>Acidobacteriota</taxon>
        <taxon>Terriglobia</taxon>
        <taxon>Terriglobales</taxon>
        <taxon>Acidobacteriaceae</taxon>
        <taxon>Terriglobus</taxon>
    </lineage>
</organism>
<evidence type="ECO:0000313" key="3">
    <source>
        <dbReference type="Proteomes" id="UP000321820"/>
    </source>
</evidence>
<name>A0A5B9EG79_9BACT</name>
<dbReference type="RefSeq" id="WP_147649070.1">
    <property type="nucleotide sequence ID" value="NZ_CP042806.1"/>
</dbReference>
<dbReference type="SUPFAM" id="SSF56300">
    <property type="entry name" value="Metallo-dependent phosphatases"/>
    <property type="match status" value="1"/>
</dbReference>
<dbReference type="AlphaFoldDB" id="A0A5B9EG79"/>
<evidence type="ECO:0000313" key="2">
    <source>
        <dbReference type="EMBL" id="QEE29800.1"/>
    </source>
</evidence>
<dbReference type="Proteomes" id="UP000321820">
    <property type="component" value="Chromosome"/>
</dbReference>
<dbReference type="InterPro" id="IPR029052">
    <property type="entry name" value="Metallo-depent_PP-like"/>
</dbReference>